<dbReference type="Gene3D" id="1.10.8.10">
    <property type="entry name" value="DNA helicase RuvA subunit, C-terminal domain"/>
    <property type="match status" value="1"/>
</dbReference>
<sequence length="210" mass="24114">MRTSREPMLLPIQLDALRPTQMTVGLREVERKRAEWRGQRDDAGKYLGRHMIPVVLGPKGKSYVIDHHHLARALVEEGQEEVLTTVIADLRPLSQDAFWVFLDNRGWLHPFDEQGQRRGYGDIPKRIRDLADDPFRSLAGAVRQAGGYAKETTPFSEFIWADYLRRLIKQTTVEKNFDKALDKALGYARSHEARFMPGWCGVDPDLAHHV</sequence>
<dbReference type="Pfam" id="PF08857">
    <property type="entry name" value="ParBc_2"/>
    <property type="match status" value="1"/>
</dbReference>
<dbReference type="SUPFAM" id="SSF110849">
    <property type="entry name" value="ParB/Sulfiredoxin"/>
    <property type="match status" value="1"/>
</dbReference>
<dbReference type="RefSeq" id="WP_010408463.1">
    <property type="nucleotide sequence ID" value="NZ_JAWXXV010000001.1"/>
</dbReference>
<dbReference type="InterPro" id="IPR014956">
    <property type="entry name" value="ParBc_2"/>
</dbReference>
<dbReference type="Gene3D" id="3.90.1530.10">
    <property type="entry name" value="Conserved hypothetical protein from pyrococcus furiosus pfu- 392566-001, ParB domain"/>
    <property type="match status" value="1"/>
</dbReference>
<comment type="caution">
    <text evidence="1">The sequence shown here is derived from an EMBL/GenBank/DDBJ whole genome shotgun (WGS) entry which is preliminary data.</text>
</comment>
<dbReference type="InterPro" id="IPR016932">
    <property type="entry name" value="UCP029669"/>
</dbReference>
<keyword evidence="2" id="KW-1185">Reference proteome</keyword>
<name>A0ABU4PQ56_9SPHN</name>
<dbReference type="InterPro" id="IPR036086">
    <property type="entry name" value="ParB/Sulfiredoxin_sf"/>
</dbReference>
<dbReference type="Proteomes" id="UP001279660">
    <property type="component" value="Unassembled WGS sequence"/>
</dbReference>
<proteinExistence type="predicted"/>
<dbReference type="EMBL" id="JAWXXV010000001">
    <property type="protein sequence ID" value="MDX5985287.1"/>
    <property type="molecule type" value="Genomic_DNA"/>
</dbReference>
<dbReference type="CDD" id="cd16390">
    <property type="entry name" value="ParB_N_Srx_like"/>
    <property type="match status" value="1"/>
</dbReference>
<accession>A0ABU4PQ56</accession>
<evidence type="ECO:0000313" key="2">
    <source>
        <dbReference type="Proteomes" id="UP001279660"/>
    </source>
</evidence>
<gene>
    <name evidence="1" type="ORF">SIL82_13595</name>
</gene>
<organism evidence="1 2">
    <name type="scientific">Sphingomonas echinoides</name>
    <dbReference type="NCBI Taxonomy" id="59803"/>
    <lineage>
        <taxon>Bacteria</taxon>
        <taxon>Pseudomonadati</taxon>
        <taxon>Pseudomonadota</taxon>
        <taxon>Alphaproteobacteria</taxon>
        <taxon>Sphingomonadales</taxon>
        <taxon>Sphingomonadaceae</taxon>
        <taxon>Sphingomonas</taxon>
    </lineage>
</organism>
<evidence type="ECO:0000313" key="1">
    <source>
        <dbReference type="EMBL" id="MDX5985287.1"/>
    </source>
</evidence>
<dbReference type="PIRSF" id="PIRSF029669">
    <property type="entry name" value="UCP029669"/>
    <property type="match status" value="1"/>
</dbReference>
<reference evidence="1 2" key="1">
    <citation type="submission" date="2023-11" db="EMBL/GenBank/DDBJ databases">
        <title>MicrobeMod: A computational toolkit for identifying prokaryotic methylation and restriction-modification with nanopore sequencing.</title>
        <authorList>
            <person name="Crits-Christoph A."/>
            <person name="Kang S.C."/>
            <person name="Lee H."/>
            <person name="Ostrov N."/>
        </authorList>
    </citation>
    <scope>NUCLEOTIDE SEQUENCE [LARGE SCALE GENOMIC DNA]</scope>
    <source>
        <strain evidence="1 2">ATCC 14820</strain>
    </source>
</reference>
<protein>
    <submittedName>
        <fullName evidence="1">ParB-like protein</fullName>
    </submittedName>
</protein>